<dbReference type="PANTHER" id="PTHR11576">
    <property type="entry name" value="ZONA PELLUCIDA SPERM-BINDING PROTEIN 3"/>
    <property type="match status" value="1"/>
</dbReference>
<dbReference type="GO" id="GO:0032190">
    <property type="term" value="F:acrosin binding"/>
    <property type="evidence" value="ECO:0007669"/>
    <property type="project" value="TreeGrafter"/>
</dbReference>
<organism evidence="18 19">
    <name type="scientific">Knipowitschia caucasica</name>
    <name type="common">Caucasian dwarf goby</name>
    <name type="synonym">Pomatoschistus caucasicus</name>
    <dbReference type="NCBI Taxonomy" id="637954"/>
    <lineage>
        <taxon>Eukaryota</taxon>
        <taxon>Metazoa</taxon>
        <taxon>Chordata</taxon>
        <taxon>Craniata</taxon>
        <taxon>Vertebrata</taxon>
        <taxon>Euteleostomi</taxon>
        <taxon>Actinopterygii</taxon>
        <taxon>Neopterygii</taxon>
        <taxon>Teleostei</taxon>
        <taxon>Neoteleostei</taxon>
        <taxon>Acanthomorphata</taxon>
        <taxon>Gobiaria</taxon>
        <taxon>Gobiiformes</taxon>
        <taxon>Gobioidei</taxon>
        <taxon>Gobiidae</taxon>
        <taxon>Gobiinae</taxon>
        <taxon>Knipowitschia</taxon>
    </lineage>
</organism>
<keyword evidence="19" id="KW-1185">Reference proteome</keyword>
<keyword evidence="10" id="KW-0732">Signal</keyword>
<evidence type="ECO:0000256" key="8">
    <source>
        <dbReference type="ARBA" id="ARBA00022685"/>
    </source>
</evidence>
<evidence type="ECO:0000256" key="4">
    <source>
        <dbReference type="ARBA" id="ARBA00017980"/>
    </source>
</evidence>
<dbReference type="GO" id="GO:2000344">
    <property type="term" value="P:positive regulation of acrosome reaction"/>
    <property type="evidence" value="ECO:0007669"/>
    <property type="project" value="TreeGrafter"/>
</dbReference>
<keyword evidence="5" id="KW-1003">Cell membrane</keyword>
<name>A0AAV2JE94_KNICA</name>
<evidence type="ECO:0000313" key="18">
    <source>
        <dbReference type="EMBL" id="CAL1574960.1"/>
    </source>
</evidence>
<evidence type="ECO:0000256" key="12">
    <source>
        <dbReference type="ARBA" id="ARBA00023136"/>
    </source>
</evidence>
<comment type="subcellular location">
    <subcellularLocation>
        <location evidence="1">Cell membrane</location>
        <topology evidence="1">Single-pass type I membrane protein</topology>
    </subcellularLocation>
    <subcellularLocation>
        <location evidence="2">Secreted</location>
        <location evidence="2">Extracellular space</location>
        <location evidence="2">Extracellular matrix</location>
    </subcellularLocation>
</comment>
<dbReference type="Gene3D" id="2.60.40.3210">
    <property type="entry name" value="Zona pellucida, ZP-N domain"/>
    <property type="match status" value="1"/>
</dbReference>
<keyword evidence="6" id="KW-0964">Secreted</keyword>
<keyword evidence="9" id="KW-0812">Transmembrane</keyword>
<feature type="compositionally biased region" description="Basic and acidic residues" evidence="16">
    <location>
        <begin position="401"/>
        <end position="418"/>
    </location>
</feature>
<evidence type="ECO:0000256" key="10">
    <source>
        <dbReference type="ARBA" id="ARBA00022729"/>
    </source>
</evidence>
<feature type="domain" description="ZP" evidence="17">
    <location>
        <begin position="104"/>
        <end position="357"/>
    </location>
</feature>
<protein>
    <recommendedName>
        <fullName evidence="4">Zona pellucida sperm-binding protein 3</fullName>
    </recommendedName>
    <alternativeName>
        <fullName evidence="15">Zona pellucida glycoprotein 3</fullName>
    </alternativeName>
</protein>
<feature type="region of interest" description="Disordered" evidence="16">
    <location>
        <begin position="395"/>
        <end position="418"/>
    </location>
</feature>
<dbReference type="FunFam" id="2.60.40.4100:FF:000002">
    <property type="entry name" value="Zona pellucida sperm-binding protein 3"/>
    <property type="match status" value="1"/>
</dbReference>
<evidence type="ECO:0000256" key="1">
    <source>
        <dbReference type="ARBA" id="ARBA00004251"/>
    </source>
</evidence>
<dbReference type="GO" id="GO:0031012">
    <property type="term" value="C:extracellular matrix"/>
    <property type="evidence" value="ECO:0007669"/>
    <property type="project" value="TreeGrafter"/>
</dbReference>
<dbReference type="Pfam" id="PF00100">
    <property type="entry name" value="Zona_pellucida"/>
    <property type="match status" value="1"/>
</dbReference>
<keyword evidence="14" id="KW-0325">Glycoprotein</keyword>
<dbReference type="InterPro" id="IPR001507">
    <property type="entry name" value="ZP_dom"/>
</dbReference>
<evidence type="ECO:0000256" key="5">
    <source>
        <dbReference type="ARBA" id="ARBA00022475"/>
    </source>
</evidence>
<evidence type="ECO:0000256" key="13">
    <source>
        <dbReference type="ARBA" id="ARBA00023157"/>
    </source>
</evidence>
<dbReference type="InterPro" id="IPR042235">
    <property type="entry name" value="ZP-C_dom"/>
</dbReference>
<comment type="similarity">
    <text evidence="3">Belongs to the ZP domain family. ZPC subfamily.</text>
</comment>
<dbReference type="GO" id="GO:0005886">
    <property type="term" value="C:plasma membrane"/>
    <property type="evidence" value="ECO:0007669"/>
    <property type="project" value="UniProtKB-SubCell"/>
</dbReference>
<dbReference type="SMART" id="SM00241">
    <property type="entry name" value="ZP"/>
    <property type="match status" value="1"/>
</dbReference>
<evidence type="ECO:0000256" key="3">
    <source>
        <dbReference type="ARBA" id="ARBA00006735"/>
    </source>
</evidence>
<evidence type="ECO:0000256" key="11">
    <source>
        <dbReference type="ARBA" id="ARBA00022989"/>
    </source>
</evidence>
<evidence type="ECO:0000256" key="6">
    <source>
        <dbReference type="ARBA" id="ARBA00022525"/>
    </source>
</evidence>
<dbReference type="InterPro" id="IPR055355">
    <property type="entry name" value="ZP-C"/>
</dbReference>
<sequence>MMGKQTQVTALEKATKWNIYLLLAAAVSGLSASATTKLTVSGNALVKLSLPKATEAASVARQPLSPSVVPGPLSVVPGPLTVLPGSLQSDEHTQTPGPQDVTVTCAWPHLVLRVKQSFYGLGAGANDLRLGTSCTSNGEGADGDLLFTYPLSHCDSHYELSSSYLLYKFVLHYDPSPKRFPSNAHPVHVDIECRYPRNHYLHKLAIQPTWQTPILHKRLRATRGDFQIQLMDDTWENQVKSKVFQLGEMVNFQVSALLLTAGQKLYIKNCFAAPVSDSKPNVKFTLIDNYGCLIDSKLEPGASKFVSQTDESIRFSMKAFQFVTDPDAEISMHCQLYVSSAGPSQAHKACTYTQTGWEALSGDDVICKCCDSRCVTSKRQRAMMDGVLRSESLWVSNHPDSSSRPEHTGVDKRLEGTGKETADLAHVEIKKGDRTDLEEPKWHQHDAYYEEKFVVEDIIMLNVTTEDPGYQPVVSNKEADIREKVNQGDREDEDTTWIFNWT</sequence>
<gene>
    <name evidence="18" type="ORF">KC01_LOCUS6622</name>
</gene>
<evidence type="ECO:0000256" key="15">
    <source>
        <dbReference type="ARBA" id="ARBA00030824"/>
    </source>
</evidence>
<keyword evidence="12" id="KW-0472">Membrane</keyword>
<dbReference type="Proteomes" id="UP001497482">
    <property type="component" value="Chromosome 12"/>
</dbReference>
<dbReference type="FunFam" id="2.60.40.3210:FF:000001">
    <property type="entry name" value="Zona pellucida sperm-binding protein 3"/>
    <property type="match status" value="1"/>
</dbReference>
<accession>A0AAV2JE94</accession>
<dbReference type="Gene3D" id="2.60.40.4100">
    <property type="entry name" value="Zona pellucida, ZP-C domain"/>
    <property type="match status" value="1"/>
</dbReference>
<dbReference type="GO" id="GO:0007339">
    <property type="term" value="P:binding of sperm to zona pellucida"/>
    <property type="evidence" value="ECO:0007669"/>
    <property type="project" value="TreeGrafter"/>
</dbReference>
<proteinExistence type="inferred from homology"/>
<dbReference type="AlphaFoldDB" id="A0AAV2JE94"/>
<reference evidence="18 19" key="1">
    <citation type="submission" date="2024-04" db="EMBL/GenBank/DDBJ databases">
        <authorList>
            <person name="Waldvogel A.-M."/>
            <person name="Schoenle A."/>
        </authorList>
    </citation>
    <scope>NUCLEOTIDE SEQUENCE [LARGE SCALE GENOMIC DNA]</scope>
</reference>
<evidence type="ECO:0000256" key="16">
    <source>
        <dbReference type="SAM" id="MobiDB-lite"/>
    </source>
</evidence>
<keyword evidence="13" id="KW-1015">Disulfide bond</keyword>
<evidence type="ECO:0000256" key="2">
    <source>
        <dbReference type="ARBA" id="ARBA00004498"/>
    </source>
</evidence>
<keyword evidence="8" id="KW-0165">Cleavage on pair of basic residues</keyword>
<evidence type="ECO:0000256" key="14">
    <source>
        <dbReference type="ARBA" id="ARBA00023180"/>
    </source>
</evidence>
<keyword evidence="11" id="KW-1133">Transmembrane helix</keyword>
<evidence type="ECO:0000256" key="9">
    <source>
        <dbReference type="ARBA" id="ARBA00022692"/>
    </source>
</evidence>
<dbReference type="PANTHER" id="PTHR11576:SF16">
    <property type="entry name" value="ZONA PELLUCIDA SPERM-BINDING PROTEIN 3"/>
    <property type="match status" value="1"/>
</dbReference>
<evidence type="ECO:0000313" key="19">
    <source>
        <dbReference type="Proteomes" id="UP001497482"/>
    </source>
</evidence>
<evidence type="ECO:0000256" key="7">
    <source>
        <dbReference type="ARBA" id="ARBA00022530"/>
    </source>
</evidence>
<dbReference type="EMBL" id="OZ035834">
    <property type="protein sequence ID" value="CAL1574960.1"/>
    <property type="molecule type" value="Genomic_DNA"/>
</dbReference>
<keyword evidence="7" id="KW-0272">Extracellular matrix</keyword>
<dbReference type="GO" id="GO:0035803">
    <property type="term" value="P:egg coat formation"/>
    <property type="evidence" value="ECO:0007669"/>
    <property type="project" value="TreeGrafter"/>
</dbReference>
<dbReference type="PROSITE" id="PS51034">
    <property type="entry name" value="ZP_2"/>
    <property type="match status" value="1"/>
</dbReference>
<evidence type="ECO:0000259" key="17">
    <source>
        <dbReference type="PROSITE" id="PS51034"/>
    </source>
</evidence>